<organism evidence="15 16">
    <name type="scientific">Desulfatitalea alkaliphila</name>
    <dbReference type="NCBI Taxonomy" id="2929485"/>
    <lineage>
        <taxon>Bacteria</taxon>
        <taxon>Pseudomonadati</taxon>
        <taxon>Thermodesulfobacteriota</taxon>
        <taxon>Desulfobacteria</taxon>
        <taxon>Desulfobacterales</taxon>
        <taxon>Desulfosarcinaceae</taxon>
        <taxon>Desulfatitalea</taxon>
    </lineage>
</organism>
<dbReference type="InterPro" id="IPR005863">
    <property type="entry name" value="UDP-N-AcMur_synth"/>
</dbReference>
<comment type="similarity">
    <text evidence="10">Belongs to the MurCDEF family. MurF subfamily.</text>
</comment>
<gene>
    <name evidence="10" type="primary">murF</name>
    <name evidence="15" type="ORF">MRX98_18720</name>
</gene>
<proteinExistence type="inferred from homology"/>
<evidence type="ECO:0000256" key="5">
    <source>
        <dbReference type="ARBA" id="ARBA00022840"/>
    </source>
</evidence>
<dbReference type="InterPro" id="IPR013221">
    <property type="entry name" value="Mur_ligase_cen"/>
</dbReference>
<dbReference type="InterPro" id="IPR036565">
    <property type="entry name" value="Mur-like_cat_sf"/>
</dbReference>
<evidence type="ECO:0000256" key="1">
    <source>
        <dbReference type="ARBA" id="ARBA00022490"/>
    </source>
</evidence>
<dbReference type="Gene3D" id="3.90.190.20">
    <property type="entry name" value="Mur ligase, C-terminal domain"/>
    <property type="match status" value="1"/>
</dbReference>
<comment type="subcellular location">
    <subcellularLocation>
        <location evidence="10 11">Cytoplasm</location>
    </subcellularLocation>
</comment>
<keyword evidence="4 10" id="KW-0547">Nucleotide-binding</keyword>
<keyword evidence="1 10" id="KW-0963">Cytoplasm</keyword>
<dbReference type="InterPro" id="IPR051046">
    <property type="entry name" value="MurCDEF_CellWall_CoF430Synth"/>
</dbReference>
<dbReference type="PANTHER" id="PTHR43024:SF1">
    <property type="entry name" value="UDP-N-ACETYLMURAMOYL-TRIPEPTIDE--D-ALANYL-D-ALANINE LIGASE"/>
    <property type="match status" value="1"/>
</dbReference>
<keyword evidence="7 10" id="KW-0573">Peptidoglycan synthesis</keyword>
<evidence type="ECO:0000256" key="10">
    <source>
        <dbReference type="HAMAP-Rule" id="MF_02019"/>
    </source>
</evidence>
<dbReference type="InterPro" id="IPR035911">
    <property type="entry name" value="MurE/MurF_N"/>
</dbReference>
<dbReference type="Proteomes" id="UP001165427">
    <property type="component" value="Unassembled WGS sequence"/>
</dbReference>
<evidence type="ECO:0000259" key="12">
    <source>
        <dbReference type="Pfam" id="PF01225"/>
    </source>
</evidence>
<feature type="domain" description="Mur ligase central" evidence="14">
    <location>
        <begin position="116"/>
        <end position="301"/>
    </location>
</feature>
<feature type="domain" description="Mur ligase N-terminal catalytic" evidence="12">
    <location>
        <begin position="25"/>
        <end position="104"/>
    </location>
</feature>
<dbReference type="PANTHER" id="PTHR43024">
    <property type="entry name" value="UDP-N-ACETYLMURAMOYL-TRIPEPTIDE--D-ALANYL-D-ALANINE LIGASE"/>
    <property type="match status" value="1"/>
</dbReference>
<feature type="domain" description="Mur ligase C-terminal" evidence="13">
    <location>
        <begin position="324"/>
        <end position="450"/>
    </location>
</feature>
<dbReference type="Pfam" id="PF08245">
    <property type="entry name" value="Mur_ligase_M"/>
    <property type="match status" value="1"/>
</dbReference>
<keyword evidence="16" id="KW-1185">Reference proteome</keyword>
<dbReference type="GO" id="GO:0005737">
    <property type="term" value="C:cytoplasm"/>
    <property type="evidence" value="ECO:0007669"/>
    <property type="project" value="UniProtKB-SubCell"/>
</dbReference>
<keyword evidence="9 10" id="KW-0961">Cell wall biogenesis/degradation</keyword>
<feature type="binding site" evidence="10">
    <location>
        <begin position="118"/>
        <end position="124"/>
    </location>
    <ligand>
        <name>ATP</name>
        <dbReference type="ChEBI" id="CHEBI:30616"/>
    </ligand>
</feature>
<accession>A0AA41R7N4</accession>
<dbReference type="InterPro" id="IPR036615">
    <property type="entry name" value="Mur_ligase_C_dom_sf"/>
</dbReference>
<comment type="function">
    <text evidence="10 11">Involved in cell wall formation. Catalyzes the final step in the synthesis of UDP-N-acetylmuramoyl-pentapeptide, the precursor of murein.</text>
</comment>
<name>A0AA41R7N4_9BACT</name>
<evidence type="ECO:0000256" key="2">
    <source>
        <dbReference type="ARBA" id="ARBA00022598"/>
    </source>
</evidence>
<dbReference type="SUPFAM" id="SSF53244">
    <property type="entry name" value="MurD-like peptide ligases, peptide-binding domain"/>
    <property type="match status" value="1"/>
</dbReference>
<evidence type="ECO:0000256" key="9">
    <source>
        <dbReference type="ARBA" id="ARBA00023316"/>
    </source>
</evidence>
<dbReference type="GO" id="GO:0071555">
    <property type="term" value="P:cell wall organization"/>
    <property type="evidence" value="ECO:0007669"/>
    <property type="project" value="UniProtKB-KW"/>
</dbReference>
<dbReference type="GO" id="GO:0051301">
    <property type="term" value="P:cell division"/>
    <property type="evidence" value="ECO:0007669"/>
    <property type="project" value="UniProtKB-KW"/>
</dbReference>
<evidence type="ECO:0000256" key="11">
    <source>
        <dbReference type="RuleBase" id="RU004136"/>
    </source>
</evidence>
<evidence type="ECO:0000256" key="7">
    <source>
        <dbReference type="ARBA" id="ARBA00022984"/>
    </source>
</evidence>
<keyword evidence="3 10" id="KW-0132">Cell division</keyword>
<dbReference type="GO" id="GO:0047480">
    <property type="term" value="F:UDP-N-acetylmuramoyl-tripeptide-D-alanyl-D-alanine ligase activity"/>
    <property type="evidence" value="ECO:0007669"/>
    <property type="project" value="UniProtKB-UniRule"/>
</dbReference>
<evidence type="ECO:0000259" key="13">
    <source>
        <dbReference type="Pfam" id="PF02875"/>
    </source>
</evidence>
<comment type="catalytic activity">
    <reaction evidence="10 11">
        <text>D-alanyl-D-alanine + UDP-N-acetyl-alpha-D-muramoyl-L-alanyl-gamma-D-glutamyl-meso-2,6-diaminopimelate + ATP = UDP-N-acetyl-alpha-D-muramoyl-L-alanyl-gamma-D-glutamyl-meso-2,6-diaminopimeloyl-D-alanyl-D-alanine + ADP + phosphate + H(+)</text>
        <dbReference type="Rhea" id="RHEA:28374"/>
        <dbReference type="ChEBI" id="CHEBI:15378"/>
        <dbReference type="ChEBI" id="CHEBI:30616"/>
        <dbReference type="ChEBI" id="CHEBI:43474"/>
        <dbReference type="ChEBI" id="CHEBI:57822"/>
        <dbReference type="ChEBI" id="CHEBI:61386"/>
        <dbReference type="ChEBI" id="CHEBI:83905"/>
        <dbReference type="ChEBI" id="CHEBI:456216"/>
        <dbReference type="EC" id="6.3.2.10"/>
    </reaction>
</comment>
<dbReference type="InterPro" id="IPR004101">
    <property type="entry name" value="Mur_ligase_C"/>
</dbReference>
<dbReference type="EC" id="6.3.2.10" evidence="10 11"/>
<dbReference type="Pfam" id="PF02875">
    <property type="entry name" value="Mur_ligase_C"/>
    <property type="match status" value="1"/>
</dbReference>
<evidence type="ECO:0000256" key="4">
    <source>
        <dbReference type="ARBA" id="ARBA00022741"/>
    </source>
</evidence>
<dbReference type="RefSeq" id="WP_246913707.1">
    <property type="nucleotide sequence ID" value="NZ_JALJRB010000029.1"/>
</dbReference>
<protein>
    <recommendedName>
        <fullName evidence="10 11">UDP-N-acetylmuramoyl-tripeptide--D-alanyl-D-alanine ligase</fullName>
        <ecNumber evidence="10 11">6.3.2.10</ecNumber>
    </recommendedName>
    <alternativeName>
        <fullName evidence="10">D-alanyl-D-alanine-adding enzyme</fullName>
    </alternativeName>
</protein>
<keyword evidence="8 10" id="KW-0131">Cell cycle</keyword>
<dbReference type="HAMAP" id="MF_02019">
    <property type="entry name" value="MurF"/>
    <property type="match status" value="1"/>
</dbReference>
<reference evidence="15" key="1">
    <citation type="submission" date="2022-04" db="EMBL/GenBank/DDBJ databases">
        <title>Desulfatitalea alkaliphila sp. nov., a novel anaerobic sulfate-reducing bacterium isolated from terrestrial mud volcano, Taman Peninsula, Russia.</title>
        <authorList>
            <person name="Khomyakova M.A."/>
            <person name="Merkel A.Y."/>
            <person name="Slobodkin A.I."/>
        </authorList>
    </citation>
    <scope>NUCLEOTIDE SEQUENCE</scope>
    <source>
        <strain evidence="15">M08but</strain>
    </source>
</reference>
<dbReference type="SUPFAM" id="SSF63418">
    <property type="entry name" value="MurE/MurF N-terminal domain"/>
    <property type="match status" value="1"/>
</dbReference>
<comment type="pathway">
    <text evidence="10 11">Cell wall biogenesis; peptidoglycan biosynthesis.</text>
</comment>
<dbReference type="EMBL" id="JALJRB010000029">
    <property type="protein sequence ID" value="MCJ8502615.1"/>
    <property type="molecule type" value="Genomic_DNA"/>
</dbReference>
<keyword evidence="6 10" id="KW-0133">Cell shape</keyword>
<comment type="caution">
    <text evidence="15">The sequence shown here is derived from an EMBL/GenBank/DDBJ whole genome shotgun (WGS) entry which is preliminary data.</text>
</comment>
<evidence type="ECO:0000313" key="16">
    <source>
        <dbReference type="Proteomes" id="UP001165427"/>
    </source>
</evidence>
<dbReference type="NCBIfam" id="TIGR01143">
    <property type="entry name" value="murF"/>
    <property type="match status" value="1"/>
</dbReference>
<evidence type="ECO:0000259" key="14">
    <source>
        <dbReference type="Pfam" id="PF08245"/>
    </source>
</evidence>
<evidence type="ECO:0000313" key="15">
    <source>
        <dbReference type="EMBL" id="MCJ8502615.1"/>
    </source>
</evidence>
<evidence type="ECO:0000256" key="6">
    <source>
        <dbReference type="ARBA" id="ARBA00022960"/>
    </source>
</evidence>
<sequence length="473" mass="49740">MMFTLPQILQATGGRHVGGPSAGTFAGVGIDSRTIDAARLFVAIRGERHDGHDFVPAVVARGIKGVVVDEVGAARIDAAALQDAGVACVVVADTLRALGALAHHLRLRSAIPVVAITGSNGKTTTRRMTALVLSQQFNTLATQGNFNNEIGLPLTLFNLTAAHQAAVLELGMNHPGEIDRLGAICRPTVGIITTVGPCHLEFLGDLEGVARAKGELIGRIAPEGTAVLNGDDPNVAALAWDCDRRVLFFGTAAECQVRAENIVAAEMGMAFDLALPDERVHVRLATPGRFMVSNALAAAAAGYLLGVPANRIKAGLEQFAPEKGRLQVRTTAGHVHLIDDTYNANPASMQAAIETLSTLRQGRPGIIVVGDMLELGAQAERFHFDLGRQAAASGVFRLYAHGPQAAAVRRGALAAGMAADAVMIGTKEAITEDLLQHLAPEQWVLVKGSRGMVMETVAAAIDRWTTSQAERND</sequence>
<dbReference type="GO" id="GO:0009252">
    <property type="term" value="P:peptidoglycan biosynthetic process"/>
    <property type="evidence" value="ECO:0007669"/>
    <property type="project" value="UniProtKB-UniRule"/>
</dbReference>
<dbReference type="GO" id="GO:0008360">
    <property type="term" value="P:regulation of cell shape"/>
    <property type="evidence" value="ECO:0007669"/>
    <property type="project" value="UniProtKB-KW"/>
</dbReference>
<dbReference type="SUPFAM" id="SSF53623">
    <property type="entry name" value="MurD-like peptide ligases, catalytic domain"/>
    <property type="match status" value="1"/>
</dbReference>
<dbReference type="GO" id="GO:0005524">
    <property type="term" value="F:ATP binding"/>
    <property type="evidence" value="ECO:0007669"/>
    <property type="project" value="UniProtKB-UniRule"/>
</dbReference>
<dbReference type="Pfam" id="PF01225">
    <property type="entry name" value="Mur_ligase"/>
    <property type="match status" value="1"/>
</dbReference>
<dbReference type="Gene3D" id="3.40.1190.10">
    <property type="entry name" value="Mur-like, catalytic domain"/>
    <property type="match status" value="1"/>
</dbReference>
<keyword evidence="2 10" id="KW-0436">Ligase</keyword>
<dbReference type="Gene3D" id="3.40.1390.10">
    <property type="entry name" value="MurE/MurF, N-terminal domain"/>
    <property type="match status" value="1"/>
</dbReference>
<dbReference type="InterPro" id="IPR000713">
    <property type="entry name" value="Mur_ligase_N"/>
</dbReference>
<dbReference type="AlphaFoldDB" id="A0AA41R7N4"/>
<evidence type="ECO:0000256" key="3">
    <source>
        <dbReference type="ARBA" id="ARBA00022618"/>
    </source>
</evidence>
<keyword evidence="5 10" id="KW-0067">ATP-binding</keyword>
<evidence type="ECO:0000256" key="8">
    <source>
        <dbReference type="ARBA" id="ARBA00023306"/>
    </source>
</evidence>